<dbReference type="GO" id="GO:0019239">
    <property type="term" value="F:deaminase activity"/>
    <property type="evidence" value="ECO:0007669"/>
    <property type="project" value="TreeGrafter"/>
</dbReference>
<dbReference type="GO" id="GO:0005829">
    <property type="term" value="C:cytosol"/>
    <property type="evidence" value="ECO:0007669"/>
    <property type="project" value="TreeGrafter"/>
</dbReference>
<dbReference type="Gene3D" id="3.30.1330.40">
    <property type="entry name" value="RutC-like"/>
    <property type="match status" value="1"/>
</dbReference>
<dbReference type="PANTHER" id="PTHR11803:SF44">
    <property type="entry name" value="RUTC FAMILY PROTEIN YJGH"/>
    <property type="match status" value="1"/>
</dbReference>
<dbReference type="GeneID" id="93753476"/>
<name>A0A1Y6GHD3_RAOOR</name>
<dbReference type="RefSeq" id="WP_064356951.1">
    <property type="nucleotide sequence ID" value="NZ_ABSBPM020000001.1"/>
</dbReference>
<dbReference type="eggNOG" id="COG0251">
    <property type="taxonomic scope" value="Bacteria"/>
</dbReference>
<dbReference type="Proteomes" id="UP000229713">
    <property type="component" value="Unassembled WGS sequence"/>
</dbReference>
<evidence type="ECO:0000313" key="2">
    <source>
        <dbReference type="Proteomes" id="UP000229713"/>
    </source>
</evidence>
<dbReference type="InterPro" id="IPR038743">
    <property type="entry name" value="YjgH-like"/>
</dbReference>
<dbReference type="InterPro" id="IPR006175">
    <property type="entry name" value="YjgF/YER057c/UK114"/>
</dbReference>
<dbReference type="PaxDb" id="1286170-RORB6_03680"/>
<dbReference type="AlphaFoldDB" id="A0A1Y6GHD3"/>
<dbReference type="CDD" id="cd02198">
    <property type="entry name" value="YjgH_like"/>
    <property type="match status" value="1"/>
</dbReference>
<protein>
    <submittedName>
        <fullName evidence="1">RidA family protein</fullName>
    </submittedName>
</protein>
<accession>A0A1Y6GHD3</accession>
<evidence type="ECO:0000313" key="1">
    <source>
        <dbReference type="EMBL" id="PIK83258.1"/>
    </source>
</evidence>
<proteinExistence type="predicted"/>
<sequence>MRKPEDIVFPAGQQALYEQNRYSPAVKSGDFLFVSGQVGSREDGSAEPGLEQEIRRAFDNLNAVLAAADCTFADVVDVTIYLVDAQSTLDTLWKVLPEYWGDAPWPTLTGVGVSWLYGFRFEIKVTARLPSRQ</sequence>
<reference evidence="1 2" key="1">
    <citation type="submission" date="2017-07" db="EMBL/GenBank/DDBJ databases">
        <title>Raoultella ornithinolytica strain HH3 draft genome.</title>
        <authorList>
            <person name="Duceppe M.-O."/>
            <person name="Huang H."/>
            <person name="Phipps-Todd B."/>
        </authorList>
    </citation>
    <scope>NUCLEOTIDE SEQUENCE [LARGE SCALE GENOMIC DNA]</scope>
    <source>
        <strain evidence="1 2">HH3</strain>
    </source>
</reference>
<dbReference type="Pfam" id="PF01042">
    <property type="entry name" value="Ribonuc_L-PSP"/>
    <property type="match status" value="1"/>
</dbReference>
<dbReference type="InterPro" id="IPR035959">
    <property type="entry name" value="RutC-like_sf"/>
</dbReference>
<dbReference type="PANTHER" id="PTHR11803">
    <property type="entry name" value="2-IMINOBUTANOATE/2-IMINOPROPANOATE DEAMINASE RIDA"/>
    <property type="match status" value="1"/>
</dbReference>
<organism evidence="1 2">
    <name type="scientific">Raoultella ornithinolytica</name>
    <name type="common">Klebsiella ornithinolytica</name>
    <dbReference type="NCBI Taxonomy" id="54291"/>
    <lineage>
        <taxon>Bacteria</taxon>
        <taxon>Pseudomonadati</taxon>
        <taxon>Pseudomonadota</taxon>
        <taxon>Gammaproteobacteria</taxon>
        <taxon>Enterobacterales</taxon>
        <taxon>Enterobacteriaceae</taxon>
        <taxon>Klebsiella/Raoultella group</taxon>
        <taxon>Raoultella</taxon>
    </lineage>
</organism>
<dbReference type="SUPFAM" id="SSF55298">
    <property type="entry name" value="YjgF-like"/>
    <property type="match status" value="1"/>
</dbReference>
<comment type="caution">
    <text evidence="1">The sequence shown here is derived from an EMBL/GenBank/DDBJ whole genome shotgun (WGS) entry which is preliminary data.</text>
</comment>
<dbReference type="EMBL" id="NKYI01000024">
    <property type="protein sequence ID" value="PIK83258.1"/>
    <property type="molecule type" value="Genomic_DNA"/>
</dbReference>
<gene>
    <name evidence="1" type="ORF">CFY86_16645</name>
</gene>